<evidence type="ECO:0000256" key="7">
    <source>
        <dbReference type="ARBA" id="ARBA00022917"/>
    </source>
</evidence>
<dbReference type="InterPro" id="IPR014729">
    <property type="entry name" value="Rossmann-like_a/b/a_fold"/>
</dbReference>
<proteinExistence type="inferred from homology"/>
<dbReference type="CDD" id="cd00814">
    <property type="entry name" value="MetRS_core"/>
    <property type="match status" value="1"/>
</dbReference>
<evidence type="ECO:0000256" key="5">
    <source>
        <dbReference type="ARBA" id="ARBA00022741"/>
    </source>
</evidence>
<dbReference type="GO" id="GO:0004825">
    <property type="term" value="F:methionine-tRNA ligase activity"/>
    <property type="evidence" value="ECO:0007669"/>
    <property type="project" value="UniProtKB-EC"/>
</dbReference>
<dbReference type="Pfam" id="PF09334">
    <property type="entry name" value="tRNA-synt_1g"/>
    <property type="match status" value="2"/>
</dbReference>
<organism evidence="12 13">
    <name type="scientific">candidate division WWE3 bacterium CG08_land_8_20_14_0_20_43_13</name>
    <dbReference type="NCBI Taxonomy" id="1975087"/>
    <lineage>
        <taxon>Bacteria</taxon>
        <taxon>Katanobacteria</taxon>
    </lineage>
</organism>
<dbReference type="Proteomes" id="UP000231414">
    <property type="component" value="Unassembled WGS sequence"/>
</dbReference>
<dbReference type="InterPro" id="IPR014758">
    <property type="entry name" value="Met-tRNA_synth"/>
</dbReference>
<dbReference type="EC" id="6.1.1.10" evidence="2"/>
<evidence type="ECO:0000256" key="2">
    <source>
        <dbReference type="ARBA" id="ARBA00012838"/>
    </source>
</evidence>
<keyword evidence="6 10" id="KW-0067">ATP-binding</keyword>
<dbReference type="SUPFAM" id="SSF47323">
    <property type="entry name" value="Anticodon-binding domain of a subclass of class I aminoacyl-tRNA synthetases"/>
    <property type="match status" value="1"/>
</dbReference>
<dbReference type="PANTHER" id="PTHR43326">
    <property type="entry name" value="METHIONYL-TRNA SYNTHETASE"/>
    <property type="match status" value="1"/>
</dbReference>
<evidence type="ECO:0000256" key="9">
    <source>
        <dbReference type="ARBA" id="ARBA00030904"/>
    </source>
</evidence>
<dbReference type="FunFam" id="2.170.220.10:FF:000003">
    <property type="entry name" value="Methionine--tRNA ligase"/>
    <property type="match status" value="1"/>
</dbReference>
<dbReference type="GO" id="GO:0005524">
    <property type="term" value="F:ATP binding"/>
    <property type="evidence" value="ECO:0007669"/>
    <property type="project" value="UniProtKB-KW"/>
</dbReference>
<dbReference type="InterPro" id="IPR033911">
    <property type="entry name" value="MetRS_core"/>
</dbReference>
<protein>
    <recommendedName>
        <fullName evidence="3">Methionine--tRNA ligase</fullName>
        <ecNumber evidence="2">6.1.1.10</ecNumber>
    </recommendedName>
    <alternativeName>
        <fullName evidence="9">Methionyl-tRNA synthetase</fullName>
    </alternativeName>
</protein>
<comment type="caution">
    <text evidence="12">The sequence shown here is derived from an EMBL/GenBank/DDBJ whole genome shotgun (WGS) entry which is preliminary data.</text>
</comment>
<evidence type="ECO:0000256" key="10">
    <source>
        <dbReference type="RuleBase" id="RU363039"/>
    </source>
</evidence>
<name>A0A2H0X7D3_UNCKA</name>
<evidence type="ECO:0000313" key="12">
    <source>
        <dbReference type="EMBL" id="PIS20840.1"/>
    </source>
</evidence>
<evidence type="ECO:0000313" key="13">
    <source>
        <dbReference type="Proteomes" id="UP000231414"/>
    </source>
</evidence>
<dbReference type="InterPro" id="IPR023457">
    <property type="entry name" value="Met-tRNA_synth_2"/>
</dbReference>
<keyword evidence="4 10" id="KW-0436">Ligase</keyword>
<dbReference type="NCBIfam" id="TIGR00398">
    <property type="entry name" value="metG"/>
    <property type="match status" value="1"/>
</dbReference>
<evidence type="ECO:0000256" key="4">
    <source>
        <dbReference type="ARBA" id="ARBA00022598"/>
    </source>
</evidence>
<dbReference type="PANTHER" id="PTHR43326:SF1">
    <property type="entry name" value="METHIONINE--TRNA LIGASE, MITOCHONDRIAL"/>
    <property type="match status" value="1"/>
</dbReference>
<keyword evidence="5 10" id="KW-0547">Nucleotide-binding</keyword>
<gene>
    <name evidence="12" type="ORF">COT52_01630</name>
</gene>
<dbReference type="Gene3D" id="3.40.50.620">
    <property type="entry name" value="HUPs"/>
    <property type="match status" value="1"/>
</dbReference>
<dbReference type="EMBL" id="PEYW01000025">
    <property type="protein sequence ID" value="PIS20840.1"/>
    <property type="molecule type" value="Genomic_DNA"/>
</dbReference>
<dbReference type="InterPro" id="IPR015413">
    <property type="entry name" value="Methionyl/Leucyl_tRNA_Synth"/>
</dbReference>
<evidence type="ECO:0000256" key="6">
    <source>
        <dbReference type="ARBA" id="ARBA00022840"/>
    </source>
</evidence>
<dbReference type="AlphaFoldDB" id="A0A2H0X7D3"/>
<evidence type="ECO:0000256" key="8">
    <source>
        <dbReference type="ARBA" id="ARBA00023146"/>
    </source>
</evidence>
<evidence type="ECO:0000256" key="1">
    <source>
        <dbReference type="ARBA" id="ARBA00003314"/>
    </source>
</evidence>
<comment type="function">
    <text evidence="1">Is required not only for elongation of protein synthesis but also for the initiation of all mRNA translation through initiator tRNA(fMet) aminoacylation.</text>
</comment>
<feature type="domain" description="Methionyl/Leucyl tRNA synthetase" evidence="11">
    <location>
        <begin position="147"/>
        <end position="358"/>
    </location>
</feature>
<sequence length="470" mass="54647">KYYVTTPIYYVNDIPHIGHTCTTLAADALARFAKQQGKEVFFLTGTDEHGAKVVEAASKEGVPPQEFCDQVSQRFRDIWPRLNIQNDYFIRTTNPKHKEIFSRLINQLYDQGEIYKKKYGGWYCVGCEKYITEKDLVDGKCPDHNRPPIWQEEENYFFKLTKYVPILIEAIQNPHSPYYYQIEPEAKRNEVLSRLKDDVIDISISRANVPWGIPIPWDKEQTTYVWIEALCNYYSALEINNRLDFWAKDMEIDHLVGKEILWFHAAVWPAMLIALNLPLPKRIFAHNFYMVDGQKMSKSLGNVIAPEEMIKRYGVDGTRYLIYTSFPHTNDSDVGWSRFTEKYNSDLANGLGNLVSRVARLCEKAQLEHKPEVQFECPNEFTHAVNNLKFDQALAYIWEKITQVDKTFNEQEPWKQSGEALKKTLRTSVTSLHEIAYLLTSFLPQTAEQIKEQFTGEIQARTPLFPKIDA</sequence>
<dbReference type="Gene3D" id="2.170.220.10">
    <property type="match status" value="1"/>
</dbReference>
<dbReference type="InterPro" id="IPR009080">
    <property type="entry name" value="tRNAsynth_Ia_anticodon-bd"/>
</dbReference>
<comment type="similarity">
    <text evidence="10">Belongs to the class-I aminoacyl-tRNA synthetase family.</text>
</comment>
<dbReference type="SUPFAM" id="SSF52374">
    <property type="entry name" value="Nucleotidylyl transferase"/>
    <property type="match status" value="1"/>
</dbReference>
<keyword evidence="8 10" id="KW-0030">Aminoacyl-tRNA synthetase</keyword>
<reference evidence="13" key="1">
    <citation type="submission" date="2017-09" db="EMBL/GenBank/DDBJ databases">
        <title>Depth-based differentiation of microbial function through sediment-hosted aquifers and enrichment of novel symbionts in the deep terrestrial subsurface.</title>
        <authorList>
            <person name="Probst A.J."/>
            <person name="Ladd B."/>
            <person name="Jarett J.K."/>
            <person name="Geller-Mcgrath D.E."/>
            <person name="Sieber C.M.K."/>
            <person name="Emerson J.B."/>
            <person name="Anantharaman K."/>
            <person name="Thomas B.C."/>
            <person name="Malmstrom R."/>
            <person name="Stieglmeier M."/>
            <person name="Klingl A."/>
            <person name="Woyke T."/>
            <person name="Ryan C.M."/>
            <person name="Banfield J.F."/>
        </authorList>
    </citation>
    <scope>NUCLEOTIDE SEQUENCE [LARGE SCALE GENOMIC DNA]</scope>
</reference>
<feature type="non-terminal residue" evidence="12">
    <location>
        <position position="1"/>
    </location>
</feature>
<dbReference type="PRINTS" id="PR01041">
    <property type="entry name" value="TRNASYNTHMET"/>
</dbReference>
<dbReference type="GO" id="GO:0006431">
    <property type="term" value="P:methionyl-tRNA aminoacylation"/>
    <property type="evidence" value="ECO:0007669"/>
    <property type="project" value="InterPro"/>
</dbReference>
<accession>A0A2H0X7D3</accession>
<keyword evidence="7 10" id="KW-0648">Protein biosynthesis</keyword>
<evidence type="ECO:0000259" key="11">
    <source>
        <dbReference type="Pfam" id="PF09334"/>
    </source>
</evidence>
<evidence type="ECO:0000256" key="3">
    <source>
        <dbReference type="ARBA" id="ARBA00018753"/>
    </source>
</evidence>
<feature type="domain" description="Methionyl/Leucyl tRNA synthetase" evidence="11">
    <location>
        <begin position="2"/>
        <end position="143"/>
    </location>
</feature>
<dbReference type="Gene3D" id="1.10.730.10">
    <property type="entry name" value="Isoleucyl-tRNA Synthetase, Domain 1"/>
    <property type="match status" value="1"/>
</dbReference>